<dbReference type="InterPro" id="IPR003602">
    <property type="entry name" value="Topo_IA_DNA-bd_dom"/>
</dbReference>
<accession>A0ABR8VQL4</accession>
<evidence type="ECO:0000256" key="2">
    <source>
        <dbReference type="ARBA" id="ARBA00023125"/>
    </source>
</evidence>
<dbReference type="Proteomes" id="UP000648182">
    <property type="component" value="Unassembled WGS sequence"/>
</dbReference>
<organism evidence="5 6">
    <name type="scientific">Bacillus norwichensis</name>
    <dbReference type="NCBI Taxonomy" id="2762217"/>
    <lineage>
        <taxon>Bacteria</taxon>
        <taxon>Bacillati</taxon>
        <taxon>Bacillota</taxon>
        <taxon>Bacilli</taxon>
        <taxon>Bacillales</taxon>
        <taxon>Bacillaceae</taxon>
        <taxon>Bacillus</taxon>
    </lineage>
</organism>
<dbReference type="InterPro" id="IPR013497">
    <property type="entry name" value="Topo_IA_cen"/>
</dbReference>
<sequence>MLFIFRAYNEGFVKSINKKEKHIKPPKLHALSTLQAVANRKWKYSPANVLKTVQGLYEKKLVTYPRTDTQFITTNEFAYLSANVERYQEIAGVSFPIASKRANKRYVDNTKVQEHYAIIPTKTIPTVKKIQGLSNQERNLYFEILKTTLAMFHSNYIYEETKIITDVNKLDFESTGKTEISKGWKELFTHAQQQTVKKKDEEIQIPILEENEKVSGVIQMKKGMTKPPKPYTEGQLINMMKTCGKNIENEEEMEILKEVEGLGTEATRSGIIETIKRHGYINVNKNIVSVTKKGEILCQSIQGNLLSSPSMTAKWEAYLKKIGNGEGKPNHFISSIARFLEKLIQETPQQLNVKKLDQSIAMTQKNNKIAACPTCKKGNIIQRKTYYRCSEHENGCKQTFPGQILGKKLTEKNIKDLCTEGKTSMIKGMKSKKGKRFNAYLRLKEGKITFEFANHSKK</sequence>
<dbReference type="SMART" id="SM00437">
    <property type="entry name" value="TOP1Ac"/>
    <property type="match status" value="1"/>
</dbReference>
<comment type="caution">
    <text evidence="5">The sequence shown here is derived from an EMBL/GenBank/DDBJ whole genome shotgun (WGS) entry which is preliminary data.</text>
</comment>
<name>A0ABR8VQL4_9BACI</name>
<dbReference type="InterPro" id="IPR013826">
    <property type="entry name" value="Topo_IA_cen_sub3"/>
</dbReference>
<evidence type="ECO:0000259" key="4">
    <source>
        <dbReference type="PROSITE" id="PS52039"/>
    </source>
</evidence>
<evidence type="ECO:0000313" key="5">
    <source>
        <dbReference type="EMBL" id="MBD8007069.1"/>
    </source>
</evidence>
<dbReference type="InterPro" id="IPR023406">
    <property type="entry name" value="Topo_IA_AS"/>
</dbReference>
<protein>
    <submittedName>
        <fullName evidence="5">Topoisomerase C-terminal repeat-containing protein</fullName>
    </submittedName>
</protein>
<gene>
    <name evidence="5" type="ORF">H9631_18560</name>
</gene>
<keyword evidence="3" id="KW-0413">Isomerase</keyword>
<dbReference type="Gene3D" id="1.10.290.10">
    <property type="entry name" value="Topoisomerase I, domain 4"/>
    <property type="match status" value="1"/>
</dbReference>
<dbReference type="SUPFAM" id="SSF56712">
    <property type="entry name" value="Prokaryotic type I DNA topoisomerase"/>
    <property type="match status" value="1"/>
</dbReference>
<dbReference type="InterPro" id="IPR000380">
    <property type="entry name" value="Topo_IA"/>
</dbReference>
<dbReference type="InterPro" id="IPR023405">
    <property type="entry name" value="Topo_IA_core_domain"/>
</dbReference>
<dbReference type="PROSITE" id="PS52039">
    <property type="entry name" value="TOPO_IA_2"/>
    <property type="match status" value="1"/>
</dbReference>
<dbReference type="PROSITE" id="PS00396">
    <property type="entry name" value="TOPO_IA_1"/>
    <property type="match status" value="1"/>
</dbReference>
<dbReference type="Gene3D" id="1.10.460.10">
    <property type="entry name" value="Topoisomerase I, domain 2"/>
    <property type="match status" value="1"/>
</dbReference>
<keyword evidence="1" id="KW-0799">Topoisomerase</keyword>
<evidence type="ECO:0000256" key="1">
    <source>
        <dbReference type="ARBA" id="ARBA00023029"/>
    </source>
</evidence>
<dbReference type="InterPro" id="IPR013824">
    <property type="entry name" value="Topo_IA_cen_sub1"/>
</dbReference>
<dbReference type="Pfam" id="PF13342">
    <property type="entry name" value="Toprim_Crpt"/>
    <property type="match status" value="1"/>
</dbReference>
<dbReference type="PANTHER" id="PTHR11390">
    <property type="entry name" value="PROKARYOTIC DNA TOPOISOMERASE"/>
    <property type="match status" value="1"/>
</dbReference>
<dbReference type="InterPro" id="IPR025589">
    <property type="entry name" value="Toprim_C_rpt"/>
</dbReference>
<dbReference type="Gene3D" id="2.70.20.10">
    <property type="entry name" value="Topoisomerase I, domain 3"/>
    <property type="match status" value="1"/>
</dbReference>
<evidence type="ECO:0000313" key="6">
    <source>
        <dbReference type="Proteomes" id="UP000648182"/>
    </source>
</evidence>
<feature type="domain" description="Topo IA-type catalytic" evidence="4">
    <location>
        <begin position="1"/>
        <end position="344"/>
    </location>
</feature>
<dbReference type="EMBL" id="JACSPV010000046">
    <property type="protein sequence ID" value="MBD8007069.1"/>
    <property type="molecule type" value="Genomic_DNA"/>
</dbReference>
<dbReference type="InterPro" id="IPR013825">
    <property type="entry name" value="Topo_IA_cen_sub2"/>
</dbReference>
<dbReference type="PANTHER" id="PTHR11390:SF21">
    <property type="entry name" value="DNA TOPOISOMERASE 3-ALPHA"/>
    <property type="match status" value="1"/>
</dbReference>
<keyword evidence="2" id="KW-0238">DNA-binding</keyword>
<keyword evidence="6" id="KW-1185">Reference proteome</keyword>
<dbReference type="PRINTS" id="PR00417">
    <property type="entry name" value="PRTPISMRASEI"/>
</dbReference>
<evidence type="ECO:0000256" key="3">
    <source>
        <dbReference type="ARBA" id="ARBA00023235"/>
    </source>
</evidence>
<reference evidence="5 6" key="1">
    <citation type="submission" date="2020-08" db="EMBL/GenBank/DDBJ databases">
        <title>A Genomic Blueprint of the Chicken Gut Microbiome.</title>
        <authorList>
            <person name="Gilroy R."/>
            <person name="Ravi A."/>
            <person name="Getino M."/>
            <person name="Pursley I."/>
            <person name="Horton D.L."/>
            <person name="Alikhan N.-F."/>
            <person name="Baker D."/>
            <person name="Gharbi K."/>
            <person name="Hall N."/>
            <person name="Watson M."/>
            <person name="Adriaenssens E.M."/>
            <person name="Foster-Nyarko E."/>
            <person name="Jarju S."/>
            <person name="Secka A."/>
            <person name="Antonio M."/>
            <person name="Oren A."/>
            <person name="Chaudhuri R."/>
            <person name="La Ragione R.M."/>
            <person name="Hildebrand F."/>
            <person name="Pallen M.J."/>
        </authorList>
    </citation>
    <scope>NUCLEOTIDE SEQUENCE [LARGE SCALE GENOMIC DNA]</scope>
    <source>
        <strain evidence="5 6">Sa1BUA2</strain>
    </source>
</reference>
<proteinExistence type="predicted"/>
<dbReference type="Pfam" id="PF01131">
    <property type="entry name" value="Topoisom_bac"/>
    <property type="match status" value="1"/>
</dbReference>